<gene>
    <name evidence="3" type="ORF">AW11_03606</name>
</gene>
<name>A0A011NR99_ACCRE</name>
<keyword evidence="1" id="KW-1133">Transmembrane helix</keyword>
<evidence type="ECO:0000313" key="3">
    <source>
        <dbReference type="EMBL" id="EXI85283.1"/>
    </source>
</evidence>
<keyword evidence="3" id="KW-0418">Kinase</keyword>
<keyword evidence="1" id="KW-0472">Membrane</keyword>
<feature type="transmembrane region" description="Helical" evidence="1">
    <location>
        <begin position="112"/>
        <end position="130"/>
    </location>
</feature>
<sequence>MNQLQRLAGALRQRQRWLLIALLGLLHLALLADADRAFGTLCWLVHVGLFILWQPFIYAERRLDVSALAVIALLLGGGIVFYGWWLLIVWVVILAALVGGRVMFIDHRPTRIFYLIAFAYLLAALLFWLVPRVVPNAALIGPSLDREFAWGMPLFLLLMTLLPLSKDSDRPGGAMVDLFYSLFIFLLIAVLVLGSLAFMLLRQLGYFEAVFNTLTSIALLLLLIGWTWNTRPGFTGIDVFFSRYLLTIGLPFENWLHRLTTLAGSESDPERFLSQALNEMLDLPWVEGGTWVAEARSGTFGCPSNFCHEFFGQPLRLTLHTRHKLSPALVWHFHLLAQLANEHYIAKLRARELQQVSYLRAIHETGARLTHDVKNLLQSLNNLCYLAQTANGQDGRRLELLLERQLPQITQRLQQTLAKLQKPQSEAGGALPAAMWWKIQQQRYAGLGISFAAAELDPEVLVPTALFDSVADNLLQNALLKRQTESELRIHIALASDASVLSVCDTGSAIREEVLADLLRAPLASENGLGIGLYHAARQAESCGHELRLACNEPGRVCFELRRCGQATAATDLGAGPS</sequence>
<dbReference type="Pfam" id="PF02518">
    <property type="entry name" value="HATPase_c"/>
    <property type="match status" value="1"/>
</dbReference>
<organism evidence="3 4">
    <name type="scientific">Accumulibacter regalis</name>
    <dbReference type="NCBI Taxonomy" id="522306"/>
    <lineage>
        <taxon>Bacteria</taxon>
        <taxon>Pseudomonadati</taxon>
        <taxon>Pseudomonadota</taxon>
        <taxon>Betaproteobacteria</taxon>
        <taxon>Candidatus Accumulibacter</taxon>
    </lineage>
</organism>
<dbReference type="AlphaFoldDB" id="A0A011NR99"/>
<keyword evidence="1" id="KW-0812">Transmembrane</keyword>
<dbReference type="PATRIC" id="fig|1454004.3.peg.3707"/>
<keyword evidence="3" id="KW-0808">Transferase</keyword>
<dbReference type="SUPFAM" id="SSF55874">
    <property type="entry name" value="ATPase domain of HSP90 chaperone/DNA topoisomerase II/histidine kinase"/>
    <property type="match status" value="1"/>
</dbReference>
<dbReference type="STRING" id="1454004.AW11_03606"/>
<proteinExistence type="predicted"/>
<dbReference type="InterPro" id="IPR036890">
    <property type="entry name" value="HATPase_C_sf"/>
</dbReference>
<feature type="transmembrane region" description="Helical" evidence="1">
    <location>
        <begin position="41"/>
        <end position="58"/>
    </location>
</feature>
<feature type="transmembrane region" description="Helical" evidence="1">
    <location>
        <begin position="178"/>
        <end position="200"/>
    </location>
</feature>
<evidence type="ECO:0000259" key="2">
    <source>
        <dbReference type="Pfam" id="PF02518"/>
    </source>
</evidence>
<feature type="transmembrane region" description="Helical" evidence="1">
    <location>
        <begin position="65"/>
        <end position="82"/>
    </location>
</feature>
<feature type="domain" description="Histidine kinase/HSP90-like ATPase" evidence="2">
    <location>
        <begin position="469"/>
        <end position="561"/>
    </location>
</feature>
<dbReference type="eggNOG" id="COG0642">
    <property type="taxonomic scope" value="Bacteria"/>
</dbReference>
<dbReference type="InterPro" id="IPR003594">
    <property type="entry name" value="HATPase_dom"/>
</dbReference>
<dbReference type="Gene3D" id="3.30.565.10">
    <property type="entry name" value="Histidine kinase-like ATPase, C-terminal domain"/>
    <property type="match status" value="1"/>
</dbReference>
<reference evidence="3" key="1">
    <citation type="submission" date="2014-02" db="EMBL/GenBank/DDBJ databases">
        <title>Expanding our view of genomic diversity in Candidatus Accumulibacter clades.</title>
        <authorList>
            <person name="Skennerton C.T."/>
            <person name="Barr J.J."/>
            <person name="Slater F.R."/>
            <person name="Bond P.L."/>
            <person name="Tyson G.W."/>
        </authorList>
    </citation>
    <scope>NUCLEOTIDE SEQUENCE [LARGE SCALE GENOMIC DNA]</scope>
</reference>
<feature type="transmembrane region" description="Helical" evidence="1">
    <location>
        <begin position="150"/>
        <end position="166"/>
    </location>
</feature>
<comment type="caution">
    <text evidence="3">The sequence shown here is derived from an EMBL/GenBank/DDBJ whole genome shotgun (WGS) entry which is preliminary data.</text>
</comment>
<keyword evidence="4" id="KW-1185">Reference proteome</keyword>
<feature type="transmembrane region" description="Helical" evidence="1">
    <location>
        <begin position="206"/>
        <end position="228"/>
    </location>
</feature>
<evidence type="ECO:0000256" key="1">
    <source>
        <dbReference type="SAM" id="Phobius"/>
    </source>
</evidence>
<accession>A0A011NR99</accession>
<protein>
    <submittedName>
        <fullName evidence="3">PEP-CTERM system histidine kinase</fullName>
    </submittedName>
</protein>
<dbReference type="EMBL" id="JEMY01000057">
    <property type="protein sequence ID" value="EXI85283.1"/>
    <property type="molecule type" value="Genomic_DNA"/>
</dbReference>
<evidence type="ECO:0000313" key="4">
    <source>
        <dbReference type="Proteomes" id="UP000022141"/>
    </source>
</evidence>
<dbReference type="Proteomes" id="UP000022141">
    <property type="component" value="Unassembled WGS sequence"/>
</dbReference>
<dbReference type="GO" id="GO:0016301">
    <property type="term" value="F:kinase activity"/>
    <property type="evidence" value="ECO:0007669"/>
    <property type="project" value="UniProtKB-KW"/>
</dbReference>